<dbReference type="EMBL" id="CP048222">
    <property type="protein sequence ID" value="QHT65534.1"/>
    <property type="molecule type" value="Genomic_DNA"/>
</dbReference>
<dbReference type="RefSeq" id="WP_162441618.1">
    <property type="nucleotide sequence ID" value="NZ_CP048222.1"/>
</dbReference>
<name>A0A6C0GCF5_9BACT</name>
<evidence type="ECO:0008006" key="3">
    <source>
        <dbReference type="Google" id="ProtNLM"/>
    </source>
</evidence>
<sequence length="258" mass="27942">MLASCEKKEIIFEGPYHILFTEPTGSARESFNKVIPISVHLVGPQLNQDIKIKYTVSGTAREGIDYEIEGKDDVIGELEIDAGDSFGYINLKLINNANNILESQNLVFTLLEVTPENLQIGRSTGGIIGRSMTFTIIDDCILSGNYTGRSEFTGGAAEGIAITSADCETYTLSNWNVGLLSIGGVKLDLTFVDNGDNTLTIPPQIEDVISLASDTIQGTGSVNPSNGRINFNIELTFETDAGEDTIVVLPIEYIPERQ</sequence>
<organism evidence="1 2">
    <name type="scientific">Rhodocytophaga rosea</name>
    <dbReference type="NCBI Taxonomy" id="2704465"/>
    <lineage>
        <taxon>Bacteria</taxon>
        <taxon>Pseudomonadati</taxon>
        <taxon>Bacteroidota</taxon>
        <taxon>Cytophagia</taxon>
        <taxon>Cytophagales</taxon>
        <taxon>Rhodocytophagaceae</taxon>
        <taxon>Rhodocytophaga</taxon>
    </lineage>
</organism>
<protein>
    <recommendedName>
        <fullName evidence="3">Calx-beta domain-containing protein</fullName>
    </recommendedName>
</protein>
<dbReference type="AlphaFoldDB" id="A0A6C0GCF5"/>
<gene>
    <name evidence="1" type="ORF">GXP67_02055</name>
</gene>
<dbReference type="Proteomes" id="UP000480178">
    <property type="component" value="Chromosome"/>
</dbReference>
<accession>A0A6C0GCF5</accession>
<dbReference type="Gene3D" id="2.60.40.2030">
    <property type="match status" value="1"/>
</dbReference>
<evidence type="ECO:0000313" key="2">
    <source>
        <dbReference type="Proteomes" id="UP000480178"/>
    </source>
</evidence>
<reference evidence="1 2" key="1">
    <citation type="submission" date="2020-01" db="EMBL/GenBank/DDBJ databases">
        <authorList>
            <person name="Kim M.K."/>
        </authorList>
    </citation>
    <scope>NUCLEOTIDE SEQUENCE [LARGE SCALE GENOMIC DNA]</scope>
    <source>
        <strain evidence="1 2">172606-1</strain>
    </source>
</reference>
<evidence type="ECO:0000313" key="1">
    <source>
        <dbReference type="EMBL" id="QHT65534.1"/>
    </source>
</evidence>
<dbReference type="InterPro" id="IPR038081">
    <property type="entry name" value="CalX-like_sf"/>
</dbReference>
<proteinExistence type="predicted"/>
<keyword evidence="2" id="KW-1185">Reference proteome</keyword>
<dbReference type="SUPFAM" id="SSF141072">
    <property type="entry name" value="CalX-like"/>
    <property type="match status" value="1"/>
</dbReference>
<dbReference type="KEGG" id="rhoz:GXP67_02055"/>